<accession>A0A1A3P2Z8</accession>
<feature type="domain" description="PE" evidence="1">
    <location>
        <begin position="4"/>
        <end position="94"/>
    </location>
</feature>
<evidence type="ECO:0000259" key="1">
    <source>
        <dbReference type="Pfam" id="PF00934"/>
    </source>
</evidence>
<comment type="caution">
    <text evidence="2">The sequence shown here is derived from an EMBL/GenBank/DDBJ whole genome shotgun (WGS) entry which is preliminary data.</text>
</comment>
<dbReference type="SUPFAM" id="SSF140459">
    <property type="entry name" value="PE/PPE dimer-like"/>
    <property type="match status" value="1"/>
</dbReference>
<dbReference type="RefSeq" id="WP_065143496.1">
    <property type="nucleotide sequence ID" value="NZ_LZLS01000074.1"/>
</dbReference>
<reference evidence="2 3" key="1">
    <citation type="submission" date="2016-06" db="EMBL/GenBank/DDBJ databases">
        <authorList>
            <person name="Kjaerup R.B."/>
            <person name="Dalgaard T.S."/>
            <person name="Juul-Madsen H.R."/>
        </authorList>
    </citation>
    <scope>NUCLEOTIDE SEQUENCE [LARGE SCALE GENOMIC DNA]</scope>
    <source>
        <strain evidence="2 3">1165133.8</strain>
    </source>
</reference>
<evidence type="ECO:0000313" key="3">
    <source>
        <dbReference type="Proteomes" id="UP000093928"/>
    </source>
</evidence>
<dbReference type="Proteomes" id="UP000093928">
    <property type="component" value="Unassembled WGS sequence"/>
</dbReference>
<dbReference type="EMBL" id="LZLS01000074">
    <property type="protein sequence ID" value="OBK28551.1"/>
    <property type="molecule type" value="Genomic_DNA"/>
</dbReference>
<evidence type="ECO:0000313" key="2">
    <source>
        <dbReference type="EMBL" id="OBK28551.1"/>
    </source>
</evidence>
<dbReference type="OrthoDB" id="4726223at2"/>
<dbReference type="InterPro" id="IPR038332">
    <property type="entry name" value="PPE_sf"/>
</dbReference>
<proteinExistence type="predicted"/>
<dbReference type="InterPro" id="IPR000084">
    <property type="entry name" value="PE-PGRS_N"/>
</dbReference>
<dbReference type="Pfam" id="PF00934">
    <property type="entry name" value="PE"/>
    <property type="match status" value="1"/>
</dbReference>
<gene>
    <name evidence="2" type="ORF">A5634_20225</name>
</gene>
<protein>
    <recommendedName>
        <fullName evidence="1">PE domain-containing protein</fullName>
    </recommendedName>
</protein>
<organism evidence="2 3">
    <name type="scientific">Mycobacterium asiaticum</name>
    <dbReference type="NCBI Taxonomy" id="1790"/>
    <lineage>
        <taxon>Bacteria</taxon>
        <taxon>Bacillati</taxon>
        <taxon>Actinomycetota</taxon>
        <taxon>Actinomycetes</taxon>
        <taxon>Mycobacteriales</taxon>
        <taxon>Mycobacteriaceae</taxon>
        <taxon>Mycobacterium</taxon>
    </lineage>
</organism>
<dbReference type="Gene3D" id="1.10.287.850">
    <property type="entry name" value="HP0062-like domain"/>
    <property type="match status" value="1"/>
</dbReference>
<name>A0A1A3P2Z8_MYCAS</name>
<sequence>MSLLNVLPDIVSAASGNLQQIGTGLRNANAAAATQTTAIAAPAADEVSAAVTALFGTHARQFQSLCDEAAVYHDRFVSLLNGGAAKYLGAEFANAQQALLGGSPLLAPAGVANPAETVVSDLQTISQVSNYGPLQISSSISMAGIYQSAVLNGPFGQIGSLSLSGIPFFPSDLSGVGGFVANATGTINTPLGPLVWMSTNGSGTFSATGAFTASMSQLTPFGPQGISLNGTLPLQITGGSITALGWQFWFQGNRFGLEPLFLKPLGF</sequence>
<dbReference type="AlphaFoldDB" id="A0A1A3P2Z8"/>